<dbReference type="PROSITE" id="PS51257">
    <property type="entry name" value="PROKAR_LIPOPROTEIN"/>
    <property type="match status" value="1"/>
</dbReference>
<feature type="chain" id="PRO_5016732433" description="OmpA-like domain-containing protein" evidence="3">
    <location>
        <begin position="22"/>
        <end position="180"/>
    </location>
</feature>
<evidence type="ECO:0000259" key="4">
    <source>
        <dbReference type="PROSITE" id="PS51123"/>
    </source>
</evidence>
<dbReference type="OrthoDB" id="3630271at2"/>
<dbReference type="EMBL" id="CP015163">
    <property type="protein sequence ID" value="AXB41350.1"/>
    <property type="molecule type" value="Genomic_DNA"/>
</dbReference>
<organism evidence="5 6">
    <name type="scientific">Amycolatopsis albispora</name>
    <dbReference type="NCBI Taxonomy" id="1804986"/>
    <lineage>
        <taxon>Bacteria</taxon>
        <taxon>Bacillati</taxon>
        <taxon>Actinomycetota</taxon>
        <taxon>Actinomycetes</taxon>
        <taxon>Pseudonocardiales</taxon>
        <taxon>Pseudonocardiaceae</taxon>
        <taxon>Amycolatopsis</taxon>
    </lineage>
</organism>
<proteinExistence type="predicted"/>
<keyword evidence="6" id="KW-1185">Reference proteome</keyword>
<evidence type="ECO:0000256" key="3">
    <source>
        <dbReference type="SAM" id="SignalP"/>
    </source>
</evidence>
<dbReference type="KEGG" id="aab:A4R43_01460"/>
<name>A0A344KZX6_9PSEU</name>
<evidence type="ECO:0000256" key="2">
    <source>
        <dbReference type="SAM" id="MobiDB-lite"/>
    </source>
</evidence>
<evidence type="ECO:0000313" key="6">
    <source>
        <dbReference type="Proteomes" id="UP000250434"/>
    </source>
</evidence>
<feature type="region of interest" description="Disordered" evidence="2">
    <location>
        <begin position="20"/>
        <end position="73"/>
    </location>
</feature>
<accession>A0A344KZX6</accession>
<keyword evidence="3" id="KW-0732">Signal</keyword>
<evidence type="ECO:0000313" key="5">
    <source>
        <dbReference type="EMBL" id="AXB41350.1"/>
    </source>
</evidence>
<dbReference type="PROSITE" id="PS51123">
    <property type="entry name" value="OMPA_2"/>
    <property type="match status" value="1"/>
</dbReference>
<dbReference type="Gene3D" id="3.30.1330.60">
    <property type="entry name" value="OmpA-like domain"/>
    <property type="match status" value="1"/>
</dbReference>
<protein>
    <recommendedName>
        <fullName evidence="4">OmpA-like domain-containing protein</fullName>
    </recommendedName>
</protein>
<dbReference type="InterPro" id="IPR006665">
    <property type="entry name" value="OmpA-like"/>
</dbReference>
<dbReference type="GO" id="GO:0016020">
    <property type="term" value="C:membrane"/>
    <property type="evidence" value="ECO:0007669"/>
    <property type="project" value="UniProtKB-UniRule"/>
</dbReference>
<feature type="signal peptide" evidence="3">
    <location>
        <begin position="1"/>
        <end position="21"/>
    </location>
</feature>
<sequence length="180" mass="17857">MRRKIALTVAGAAMVAGLAGACGSEDSSGSSGANDAASPSGAAAPSPGAGDAPAPAPGEGDPAQAQGGPAQQVTTAIEQALQKAPVTFTPENAELTAEAKQSLEQIAKAMQGNEVKIKVATHAGYPDAAKAKELSEKRAEAITSAFEGFGVSKDRVQAEATGNEKAQDEQALQTQISVAG</sequence>
<feature type="domain" description="OmpA-like" evidence="4">
    <location>
        <begin position="75"/>
        <end position="180"/>
    </location>
</feature>
<reference evidence="5 6" key="1">
    <citation type="submission" date="2016-04" db="EMBL/GenBank/DDBJ databases">
        <title>Complete genome sequence and analysis of deep-sea sediment isolate, Amycolatopsis sp. WP1.</title>
        <authorList>
            <person name="Wang H."/>
            <person name="Chen S."/>
            <person name="Wu Q."/>
        </authorList>
    </citation>
    <scope>NUCLEOTIDE SEQUENCE [LARGE SCALE GENOMIC DNA]</scope>
    <source>
        <strain evidence="5 6">WP1</strain>
    </source>
</reference>
<dbReference type="InterPro" id="IPR036737">
    <property type="entry name" value="OmpA-like_sf"/>
</dbReference>
<feature type="compositionally biased region" description="Low complexity" evidence="2">
    <location>
        <begin position="20"/>
        <end position="72"/>
    </location>
</feature>
<gene>
    <name evidence="5" type="ORF">A4R43_01460</name>
</gene>
<keyword evidence="1" id="KW-0472">Membrane</keyword>
<dbReference type="SUPFAM" id="SSF103088">
    <property type="entry name" value="OmpA-like"/>
    <property type="match status" value="1"/>
</dbReference>
<dbReference type="Pfam" id="PF00691">
    <property type="entry name" value="OmpA"/>
    <property type="match status" value="1"/>
</dbReference>
<dbReference type="AlphaFoldDB" id="A0A344KZX6"/>
<feature type="region of interest" description="Disordered" evidence="2">
    <location>
        <begin position="157"/>
        <end position="180"/>
    </location>
</feature>
<evidence type="ECO:0000256" key="1">
    <source>
        <dbReference type="PROSITE-ProRule" id="PRU00473"/>
    </source>
</evidence>
<feature type="compositionally biased region" description="Polar residues" evidence="2">
    <location>
        <begin position="170"/>
        <end position="180"/>
    </location>
</feature>
<dbReference type="Proteomes" id="UP000250434">
    <property type="component" value="Chromosome"/>
</dbReference>